<dbReference type="Proteomes" id="UP000575068">
    <property type="component" value="Unassembled WGS sequence"/>
</dbReference>
<comment type="caution">
    <text evidence="3">The sequence shown here is derived from an EMBL/GenBank/DDBJ whole genome shotgun (WGS) entry which is preliminary data.</text>
</comment>
<feature type="transmembrane region" description="Helical" evidence="2">
    <location>
        <begin position="37"/>
        <end position="54"/>
    </location>
</feature>
<dbReference type="RefSeq" id="WP_184475743.1">
    <property type="nucleotide sequence ID" value="NZ_JACHOV010000008.1"/>
</dbReference>
<feature type="region of interest" description="Disordered" evidence="1">
    <location>
        <begin position="141"/>
        <end position="163"/>
    </location>
</feature>
<evidence type="ECO:0000313" key="3">
    <source>
        <dbReference type="EMBL" id="MBB4641959.1"/>
    </source>
</evidence>
<keyword evidence="2" id="KW-0472">Membrane</keyword>
<dbReference type="AlphaFoldDB" id="A0A840HWK5"/>
<keyword evidence="4" id="KW-1185">Reference proteome</keyword>
<evidence type="ECO:0000256" key="1">
    <source>
        <dbReference type="SAM" id="MobiDB-lite"/>
    </source>
</evidence>
<organism evidence="3 4">
    <name type="scientific">Rhizorhapis suberifaciens</name>
    <name type="common">corky root of lettuce</name>
    <dbReference type="NCBI Taxonomy" id="13656"/>
    <lineage>
        <taxon>Bacteria</taxon>
        <taxon>Pseudomonadati</taxon>
        <taxon>Pseudomonadota</taxon>
        <taxon>Alphaproteobacteria</taxon>
        <taxon>Sphingomonadales</taxon>
        <taxon>Sphingomonadaceae</taxon>
        <taxon>Rhizorhapis</taxon>
    </lineage>
</organism>
<keyword evidence="2" id="KW-1133">Transmembrane helix</keyword>
<protein>
    <submittedName>
        <fullName evidence="3">Uncharacterized protein</fullName>
    </submittedName>
</protein>
<proteinExistence type="predicted"/>
<keyword evidence="2" id="KW-0812">Transmembrane</keyword>
<reference evidence="3 4" key="1">
    <citation type="submission" date="2020-08" db="EMBL/GenBank/DDBJ databases">
        <title>Genomic Encyclopedia of Type Strains, Phase IV (KMG-IV): sequencing the most valuable type-strain genomes for metagenomic binning, comparative biology and taxonomic classification.</title>
        <authorList>
            <person name="Goeker M."/>
        </authorList>
    </citation>
    <scope>NUCLEOTIDE SEQUENCE [LARGE SCALE GENOMIC DNA]</scope>
    <source>
        <strain evidence="3 4">DSM 7465</strain>
    </source>
</reference>
<feature type="compositionally biased region" description="Basic and acidic residues" evidence="1">
    <location>
        <begin position="141"/>
        <end position="151"/>
    </location>
</feature>
<gene>
    <name evidence="3" type="ORF">HNQ99_002277</name>
</gene>
<evidence type="ECO:0000256" key="2">
    <source>
        <dbReference type="SAM" id="Phobius"/>
    </source>
</evidence>
<feature type="transmembrane region" description="Helical" evidence="2">
    <location>
        <begin position="74"/>
        <end position="101"/>
    </location>
</feature>
<dbReference type="EMBL" id="JACHOV010000008">
    <property type="protein sequence ID" value="MBB4641959.1"/>
    <property type="molecule type" value="Genomic_DNA"/>
</dbReference>
<evidence type="ECO:0000313" key="4">
    <source>
        <dbReference type="Proteomes" id="UP000575068"/>
    </source>
</evidence>
<sequence>MKIFCGLALLYRITLHKLLRLFSLCSIGRCMNQARNVLSTVVLLLSGAALLYVIEAGSNLELTPKGDISAADFISIILTALGVILAALAIFLGGLAIIGWATFEEKLKQNSEEFLKKRFSPEDERYVDLIEELKEDVRREMNLRKQPKTEDIENISPFDPDAV</sequence>
<name>A0A840HWK5_9SPHN</name>
<accession>A0A840HWK5</accession>